<feature type="region of interest" description="Disordered" evidence="1">
    <location>
        <begin position="1"/>
        <end position="24"/>
    </location>
</feature>
<dbReference type="AlphaFoldDB" id="A0A1Y2M1Z8"/>
<keyword evidence="3" id="KW-1185">Reference proteome</keyword>
<reference evidence="2 3" key="1">
    <citation type="journal article" date="2017" name="Genome Announc.">
        <title>Genome sequence of the saprophytic ascomycete Epicoccum nigrum ICMP 19927 strain isolated from New Zealand.</title>
        <authorList>
            <person name="Fokin M."/>
            <person name="Fleetwood D."/>
            <person name="Weir B.S."/>
            <person name="Villas-Boas S.G."/>
        </authorList>
    </citation>
    <scope>NUCLEOTIDE SEQUENCE [LARGE SCALE GENOMIC DNA]</scope>
    <source>
        <strain evidence="2 3">ICMP 19927</strain>
    </source>
</reference>
<evidence type="ECO:0000313" key="2">
    <source>
        <dbReference type="EMBL" id="OSS49238.1"/>
    </source>
</evidence>
<dbReference type="InParanoid" id="A0A1Y2M1Z8"/>
<evidence type="ECO:0000313" key="3">
    <source>
        <dbReference type="Proteomes" id="UP000193240"/>
    </source>
</evidence>
<protein>
    <submittedName>
        <fullName evidence="2">Uncharacterized protein</fullName>
    </submittedName>
</protein>
<proteinExistence type="predicted"/>
<accession>A0A1Y2M1Z8</accession>
<sequence length="231" mass="26162">MSRNEKDELPPAYTDVPDFSRSNTHRGQQILDQLTLTRTHHIRSVINTHIIPLVEKRASYGIAKTTIAILPSDIPLPAAREKSEFSFDTDTSKDVEILGFVSEEEPEIIRLEGQMNRGEFWRVQAVTTELERVLRESLSASSQTRSPIRKRSEFEKLPKQKRGFLAKLASRGNEERSPGGNPEVGVRRVDESGLVLVKARLEEVSLRTLSDFGLYDTMSRQCVIVKIDARC</sequence>
<dbReference type="OMA" id="FWRQPAV"/>
<dbReference type="EMBL" id="KZ107844">
    <property type="protein sequence ID" value="OSS49238.1"/>
    <property type="molecule type" value="Genomic_DNA"/>
</dbReference>
<gene>
    <name evidence="2" type="ORF">B5807_05296</name>
</gene>
<organism evidence="2 3">
    <name type="scientific">Epicoccum nigrum</name>
    <name type="common">Soil fungus</name>
    <name type="synonym">Epicoccum purpurascens</name>
    <dbReference type="NCBI Taxonomy" id="105696"/>
    <lineage>
        <taxon>Eukaryota</taxon>
        <taxon>Fungi</taxon>
        <taxon>Dikarya</taxon>
        <taxon>Ascomycota</taxon>
        <taxon>Pezizomycotina</taxon>
        <taxon>Dothideomycetes</taxon>
        <taxon>Pleosporomycetidae</taxon>
        <taxon>Pleosporales</taxon>
        <taxon>Pleosporineae</taxon>
        <taxon>Didymellaceae</taxon>
        <taxon>Epicoccum</taxon>
    </lineage>
</organism>
<dbReference type="Proteomes" id="UP000193240">
    <property type="component" value="Unassembled WGS sequence"/>
</dbReference>
<evidence type="ECO:0000256" key="1">
    <source>
        <dbReference type="SAM" id="MobiDB-lite"/>
    </source>
</evidence>
<name>A0A1Y2M1Z8_EPING</name>